<evidence type="ECO:0000256" key="1">
    <source>
        <dbReference type="SAM" id="Phobius"/>
    </source>
</evidence>
<sequence>MTGKKRRSARDRGQVAFEYMGFVPLLLLVGLCAIQLGIAAYAVNQAGTGARAAARTASHEFPETAPRVAGHRAMSDWITTKGEAYFTDSPGLKTVTYTAHVKIPSIIPWVHDFGTATRSSTMPRE</sequence>
<feature type="domain" description="TadE-like" evidence="2">
    <location>
        <begin position="13"/>
        <end position="55"/>
    </location>
</feature>
<organism evidence="3 4">
    <name type="scientific">Streptomyces poriferorum</name>
    <dbReference type="NCBI Taxonomy" id="2798799"/>
    <lineage>
        <taxon>Bacteria</taxon>
        <taxon>Bacillati</taxon>
        <taxon>Actinomycetota</taxon>
        <taxon>Actinomycetes</taxon>
        <taxon>Kitasatosporales</taxon>
        <taxon>Streptomycetaceae</taxon>
        <taxon>Streptomyces</taxon>
    </lineage>
</organism>
<feature type="transmembrane region" description="Helical" evidence="1">
    <location>
        <begin position="21"/>
        <end position="43"/>
    </location>
</feature>
<dbReference type="Proteomes" id="UP001235744">
    <property type="component" value="Chromosome"/>
</dbReference>
<dbReference type="RefSeq" id="WP_306071485.1">
    <property type="nucleotide sequence ID" value="NZ_CP120988.1"/>
</dbReference>
<protein>
    <recommendedName>
        <fullName evidence="2">TadE-like domain-containing protein</fullName>
    </recommendedName>
</protein>
<dbReference type="Pfam" id="PF07811">
    <property type="entry name" value="TadE"/>
    <property type="match status" value="1"/>
</dbReference>
<keyword evidence="1" id="KW-1133">Transmembrane helix</keyword>
<evidence type="ECO:0000259" key="2">
    <source>
        <dbReference type="Pfam" id="PF07811"/>
    </source>
</evidence>
<accession>A0ABY9IRJ8</accession>
<dbReference type="InterPro" id="IPR012495">
    <property type="entry name" value="TadE-like_dom"/>
</dbReference>
<keyword evidence="4" id="KW-1185">Reference proteome</keyword>
<evidence type="ECO:0000313" key="3">
    <source>
        <dbReference type="EMBL" id="WLQ56713.1"/>
    </source>
</evidence>
<reference evidence="3 4" key="1">
    <citation type="submission" date="2023-03" db="EMBL/GenBank/DDBJ databases">
        <title>Isolation and description of six Streptomyces strains from soil environments, able to metabolize different microbial glucans.</title>
        <authorList>
            <person name="Widen T."/>
            <person name="Larsbrink J."/>
        </authorList>
    </citation>
    <scope>NUCLEOTIDE SEQUENCE [LARGE SCALE GENOMIC DNA]</scope>
    <source>
        <strain evidence="3 4">Alt2</strain>
    </source>
</reference>
<name>A0ABY9IRJ8_9ACTN</name>
<keyword evidence="1" id="KW-0472">Membrane</keyword>
<evidence type="ECO:0000313" key="4">
    <source>
        <dbReference type="Proteomes" id="UP001235744"/>
    </source>
</evidence>
<proteinExistence type="predicted"/>
<dbReference type="EMBL" id="CP120988">
    <property type="protein sequence ID" value="WLQ56713.1"/>
    <property type="molecule type" value="Genomic_DNA"/>
</dbReference>
<gene>
    <name evidence="3" type="ORF">P8A19_15220</name>
</gene>
<keyword evidence="1" id="KW-0812">Transmembrane</keyword>